<keyword evidence="1" id="KW-1133">Transmembrane helix</keyword>
<sequence>MKGAGKSTVLLWFLIFLGAVAGSLIGDTIGSSFDMFKFLKNSYAIGTNAPLALSLKILTITIGINFNINIMTIIGVIVAIILYRRY</sequence>
<proteinExistence type="predicted"/>
<keyword evidence="3" id="KW-1185">Reference proteome</keyword>
<organism evidence="2 3">
    <name type="scientific">Clostridium algifaecis</name>
    <dbReference type="NCBI Taxonomy" id="1472040"/>
    <lineage>
        <taxon>Bacteria</taxon>
        <taxon>Bacillati</taxon>
        <taxon>Bacillota</taxon>
        <taxon>Clostridia</taxon>
        <taxon>Eubacteriales</taxon>
        <taxon>Clostridiaceae</taxon>
        <taxon>Clostridium</taxon>
    </lineage>
</organism>
<name>A0ABS4KSH7_9CLOT</name>
<evidence type="ECO:0000256" key="1">
    <source>
        <dbReference type="SAM" id="Phobius"/>
    </source>
</evidence>
<evidence type="ECO:0000313" key="2">
    <source>
        <dbReference type="EMBL" id="MBP2032987.1"/>
    </source>
</evidence>
<accession>A0ABS4KSH7</accession>
<feature type="transmembrane region" description="Helical" evidence="1">
    <location>
        <begin position="57"/>
        <end position="83"/>
    </location>
</feature>
<keyword evidence="1" id="KW-0472">Membrane</keyword>
<dbReference type="RefSeq" id="WP_209702143.1">
    <property type="nucleotide sequence ID" value="NZ_JAGGLM010000009.1"/>
</dbReference>
<dbReference type="EMBL" id="JAGGLM010000009">
    <property type="protein sequence ID" value="MBP2032987.1"/>
    <property type="molecule type" value="Genomic_DNA"/>
</dbReference>
<comment type="caution">
    <text evidence="2">The sequence shown here is derived from an EMBL/GenBank/DDBJ whole genome shotgun (WGS) entry which is preliminary data.</text>
</comment>
<dbReference type="InterPro" id="IPR025470">
    <property type="entry name" value="DUF4321"/>
</dbReference>
<dbReference type="Pfam" id="PF14209">
    <property type="entry name" value="DUF4321"/>
    <property type="match status" value="1"/>
</dbReference>
<keyword evidence="1" id="KW-0812">Transmembrane</keyword>
<evidence type="ECO:0000313" key="3">
    <source>
        <dbReference type="Proteomes" id="UP001519307"/>
    </source>
</evidence>
<evidence type="ECO:0008006" key="4">
    <source>
        <dbReference type="Google" id="ProtNLM"/>
    </source>
</evidence>
<reference evidence="2 3" key="1">
    <citation type="submission" date="2021-03" db="EMBL/GenBank/DDBJ databases">
        <title>Genomic Encyclopedia of Type Strains, Phase IV (KMG-IV): sequencing the most valuable type-strain genomes for metagenomic binning, comparative biology and taxonomic classification.</title>
        <authorList>
            <person name="Goeker M."/>
        </authorList>
    </citation>
    <scope>NUCLEOTIDE SEQUENCE [LARGE SCALE GENOMIC DNA]</scope>
    <source>
        <strain evidence="2 3">DSM 28783</strain>
    </source>
</reference>
<protein>
    <recommendedName>
        <fullName evidence="4">DUF4321 domain-containing protein</fullName>
    </recommendedName>
</protein>
<dbReference type="Proteomes" id="UP001519307">
    <property type="component" value="Unassembled WGS sequence"/>
</dbReference>
<gene>
    <name evidence="2" type="ORF">J2Z42_001666</name>
</gene>